<accession>A0A1G1SVY0</accession>
<evidence type="ECO:0000256" key="1">
    <source>
        <dbReference type="SAM" id="SignalP"/>
    </source>
</evidence>
<gene>
    <name evidence="2" type="ORF">BEN49_02525</name>
</gene>
<protein>
    <recommendedName>
        <fullName evidence="4">Outer membrane protein beta-barrel domain-containing protein</fullName>
    </recommendedName>
</protein>
<name>A0A1G1SVY0_9BACT</name>
<dbReference type="RefSeq" id="WP_070746409.1">
    <property type="nucleotide sequence ID" value="NZ_MDZA01000426.1"/>
</dbReference>
<comment type="caution">
    <text evidence="2">The sequence shown here is derived from an EMBL/GenBank/DDBJ whole genome shotgun (WGS) entry which is preliminary data.</text>
</comment>
<dbReference type="AlphaFoldDB" id="A0A1G1SVY0"/>
<reference evidence="2 3" key="1">
    <citation type="submission" date="2016-08" db="EMBL/GenBank/DDBJ databases">
        <title>Hymenobacter coccineus sp. nov., Hymenobacter lapidarius sp. nov. and Hymenobacter glacialis sp. nov., isolated from Antarctic soil.</title>
        <authorList>
            <person name="Sedlacek I."/>
            <person name="Kralova S."/>
            <person name="Kyrova K."/>
            <person name="Maslanova I."/>
            <person name="Stankova E."/>
            <person name="Vrbovska V."/>
            <person name="Nemec M."/>
            <person name="Bartak M."/>
            <person name="Svec P."/>
            <person name="Busse H.-J."/>
            <person name="Pantucek R."/>
        </authorList>
    </citation>
    <scope>NUCLEOTIDE SEQUENCE [LARGE SCALE GENOMIC DNA]</scope>
    <source>
        <strain evidence="2 3">CCM 8649</strain>
    </source>
</reference>
<dbReference type="Proteomes" id="UP000177506">
    <property type="component" value="Unassembled WGS sequence"/>
</dbReference>
<dbReference type="OrthoDB" id="892855at2"/>
<evidence type="ECO:0000313" key="2">
    <source>
        <dbReference type="EMBL" id="OGX82761.1"/>
    </source>
</evidence>
<evidence type="ECO:0000313" key="3">
    <source>
        <dbReference type="Proteomes" id="UP000177506"/>
    </source>
</evidence>
<proteinExistence type="predicted"/>
<keyword evidence="1" id="KW-0732">Signal</keyword>
<evidence type="ECO:0008006" key="4">
    <source>
        <dbReference type="Google" id="ProtNLM"/>
    </source>
</evidence>
<sequence>MPRFLLLFLLTGPVALGQAVDSAQGPSLPAKSNFKVSMITEIGVMGALTSTPNMQAFFRQNNIKRDFPIPLDPFVYLNFGPRYKRLKLMIQAGYGFNYFPPNERDALVVRRTYAGFAGAMLGYDVLNDRNRRLYLNVGVGGVNYDYAVLNRTSQSVAFQNLPQYSQAGNIPSLKFNNAYWDVNLELSQREKRKLSVASVFRLGYRRGWQPNAWQSGTVQLRDAPLDRLSQVYFQAGFQLSRNYAKATK</sequence>
<keyword evidence="3" id="KW-1185">Reference proteome</keyword>
<feature type="chain" id="PRO_5009578528" description="Outer membrane protein beta-barrel domain-containing protein" evidence="1">
    <location>
        <begin position="18"/>
        <end position="248"/>
    </location>
</feature>
<organism evidence="2 3">
    <name type="scientific">Hymenobacter coccineus</name>
    <dbReference type="NCBI Taxonomy" id="1908235"/>
    <lineage>
        <taxon>Bacteria</taxon>
        <taxon>Pseudomonadati</taxon>
        <taxon>Bacteroidota</taxon>
        <taxon>Cytophagia</taxon>
        <taxon>Cytophagales</taxon>
        <taxon>Hymenobacteraceae</taxon>
        <taxon>Hymenobacter</taxon>
    </lineage>
</organism>
<dbReference type="EMBL" id="MDZA01000426">
    <property type="protein sequence ID" value="OGX82761.1"/>
    <property type="molecule type" value="Genomic_DNA"/>
</dbReference>
<feature type="signal peptide" evidence="1">
    <location>
        <begin position="1"/>
        <end position="17"/>
    </location>
</feature>